<feature type="transmembrane region" description="Helical" evidence="1">
    <location>
        <begin position="59"/>
        <end position="76"/>
    </location>
</feature>
<evidence type="ECO:0000313" key="2">
    <source>
        <dbReference type="EMBL" id="KAE8409048.1"/>
    </source>
</evidence>
<name>A0A5N7DU51_9EURO</name>
<dbReference type="EMBL" id="ML736741">
    <property type="protein sequence ID" value="KAE8409048.1"/>
    <property type="molecule type" value="Genomic_DNA"/>
</dbReference>
<dbReference type="AlphaFoldDB" id="A0A5N7DU51"/>
<sequence>MGGSRFIRQSNVCPDSAAAAAEMAQEKDKLSHALWYMEISSLILVFRKSLKLKDRRHSLYPRLAGGISVYAWIIMVE</sequence>
<reference evidence="2 3" key="1">
    <citation type="submission" date="2019-04" db="EMBL/GenBank/DDBJ databases">
        <authorList>
            <consortium name="DOE Joint Genome Institute"/>
            <person name="Mondo S."/>
            <person name="Kjaerbolling I."/>
            <person name="Vesth T."/>
            <person name="Frisvad J.C."/>
            <person name="Nybo J.L."/>
            <person name="Theobald S."/>
            <person name="Kildgaard S."/>
            <person name="Isbrandt T."/>
            <person name="Kuo A."/>
            <person name="Sato A."/>
            <person name="Lyhne E.K."/>
            <person name="Kogle M.E."/>
            <person name="Wiebenga A."/>
            <person name="Kun R.S."/>
            <person name="Lubbers R.J."/>
            <person name="Makela M.R."/>
            <person name="Barry K."/>
            <person name="Chovatia M."/>
            <person name="Clum A."/>
            <person name="Daum C."/>
            <person name="Haridas S."/>
            <person name="He G."/>
            <person name="LaButti K."/>
            <person name="Lipzen A."/>
            <person name="Riley R."/>
            <person name="Salamov A."/>
            <person name="Simmons B.A."/>
            <person name="Magnuson J.K."/>
            <person name="Henrissat B."/>
            <person name="Mortensen U.H."/>
            <person name="Larsen T.O."/>
            <person name="Devries R.P."/>
            <person name="Grigoriev I.V."/>
            <person name="Machida M."/>
            <person name="Baker S.E."/>
            <person name="Andersen M.R."/>
            <person name="Cantor M.N."/>
            <person name="Hua S.X."/>
        </authorList>
    </citation>
    <scope>NUCLEOTIDE SEQUENCE [LARGE SCALE GENOMIC DNA]</scope>
    <source>
        <strain evidence="2 3">CBS 119388</strain>
    </source>
</reference>
<gene>
    <name evidence="2" type="ORF">BDV37DRAFT_237905</name>
</gene>
<accession>A0A5N7DU51</accession>
<keyword evidence="3" id="KW-1185">Reference proteome</keyword>
<evidence type="ECO:0000313" key="3">
    <source>
        <dbReference type="Proteomes" id="UP000325579"/>
    </source>
</evidence>
<protein>
    <submittedName>
        <fullName evidence="2">Uncharacterized protein</fullName>
    </submittedName>
</protein>
<keyword evidence="1" id="KW-1133">Transmembrane helix</keyword>
<proteinExistence type="predicted"/>
<evidence type="ECO:0000256" key="1">
    <source>
        <dbReference type="SAM" id="Phobius"/>
    </source>
</evidence>
<keyword evidence="1" id="KW-0812">Transmembrane</keyword>
<dbReference type="Proteomes" id="UP000325579">
    <property type="component" value="Unassembled WGS sequence"/>
</dbReference>
<dbReference type="GeneID" id="43665469"/>
<organism evidence="2 3">
    <name type="scientific">Aspergillus pseudonomiae</name>
    <dbReference type="NCBI Taxonomy" id="1506151"/>
    <lineage>
        <taxon>Eukaryota</taxon>
        <taxon>Fungi</taxon>
        <taxon>Dikarya</taxon>
        <taxon>Ascomycota</taxon>
        <taxon>Pezizomycotina</taxon>
        <taxon>Eurotiomycetes</taxon>
        <taxon>Eurotiomycetidae</taxon>
        <taxon>Eurotiales</taxon>
        <taxon>Aspergillaceae</taxon>
        <taxon>Aspergillus</taxon>
        <taxon>Aspergillus subgen. Circumdati</taxon>
    </lineage>
</organism>
<keyword evidence="1" id="KW-0472">Membrane</keyword>
<dbReference type="RefSeq" id="XP_031946367.1">
    <property type="nucleotide sequence ID" value="XM_032080778.1"/>
</dbReference>